<keyword evidence="7 11" id="KW-0472">Membrane</keyword>
<dbReference type="RefSeq" id="WP_058444204.1">
    <property type="nucleotide sequence ID" value="NZ_CAAAHT010000044.1"/>
</dbReference>
<protein>
    <recommendedName>
        <fullName evidence="2 10">Flagellar motor switch protein FliM</fullName>
    </recommendedName>
</protein>
<dbReference type="SUPFAM" id="SSF103039">
    <property type="entry name" value="CheC-like"/>
    <property type="match status" value="1"/>
</dbReference>
<evidence type="ECO:0000256" key="11">
    <source>
        <dbReference type="PIRNR" id="PIRNR002888"/>
    </source>
</evidence>
<dbReference type="Proteomes" id="UP000254033">
    <property type="component" value="Unassembled WGS sequence"/>
</dbReference>
<feature type="region of interest" description="Disordered" evidence="12">
    <location>
        <begin position="1"/>
        <end position="53"/>
    </location>
</feature>
<evidence type="ECO:0000256" key="3">
    <source>
        <dbReference type="ARBA" id="ARBA00022475"/>
    </source>
</evidence>
<dbReference type="Gene3D" id="3.40.1550.10">
    <property type="entry name" value="CheC-like"/>
    <property type="match status" value="1"/>
</dbReference>
<dbReference type="PIRSF" id="PIRSF002888">
    <property type="entry name" value="FliM"/>
    <property type="match status" value="1"/>
</dbReference>
<evidence type="ECO:0000313" key="17">
    <source>
        <dbReference type="Proteomes" id="UP000054698"/>
    </source>
</evidence>
<proteinExistence type="inferred from homology"/>
<keyword evidence="14" id="KW-0966">Cell projection</keyword>
<dbReference type="InterPro" id="IPR001689">
    <property type="entry name" value="Flag_FliM"/>
</dbReference>
<evidence type="ECO:0000256" key="10">
    <source>
        <dbReference type="NCBIfam" id="TIGR01397"/>
    </source>
</evidence>
<reference evidence="18 19" key="2">
    <citation type="submission" date="2018-06" db="EMBL/GenBank/DDBJ databases">
        <authorList>
            <consortium name="Pathogen Informatics"/>
            <person name="Doyle S."/>
        </authorList>
    </citation>
    <scope>NUCLEOTIDE SEQUENCE [LARGE SCALE GENOMIC DNA]</scope>
    <source>
        <strain evidence="16 19">NCTC11978</strain>
        <strain evidence="15 18">NCTC12022</strain>
    </source>
</reference>
<dbReference type="STRING" id="453.Lfee_0843"/>
<dbReference type="PANTHER" id="PTHR30034">
    <property type="entry name" value="FLAGELLAR MOTOR SWITCH PROTEIN FLIM"/>
    <property type="match status" value="1"/>
</dbReference>
<evidence type="ECO:0000256" key="4">
    <source>
        <dbReference type="ARBA" id="ARBA00022500"/>
    </source>
</evidence>
<keyword evidence="14" id="KW-0282">Flagellum</keyword>
<evidence type="ECO:0000259" key="13">
    <source>
        <dbReference type="Pfam" id="PF01052"/>
    </source>
</evidence>
<dbReference type="InterPro" id="IPR028976">
    <property type="entry name" value="CheC-like_sf"/>
</dbReference>
<keyword evidence="17" id="KW-1185">Reference proteome</keyword>
<keyword evidence="14" id="KW-0969">Cilium</keyword>
<evidence type="ECO:0000256" key="5">
    <source>
        <dbReference type="ARBA" id="ARBA00022519"/>
    </source>
</evidence>
<keyword evidence="6 11" id="KW-0283">Flagellar rotation</keyword>
<dbReference type="AlphaFoldDB" id="A0A0W0U306"/>
<feature type="compositionally biased region" description="Low complexity" evidence="12">
    <location>
        <begin position="24"/>
        <end position="37"/>
    </location>
</feature>
<evidence type="ECO:0000256" key="9">
    <source>
        <dbReference type="ARBA" id="ARBA00025044"/>
    </source>
</evidence>
<dbReference type="CDD" id="cd17908">
    <property type="entry name" value="FliM"/>
    <property type="match status" value="1"/>
</dbReference>
<dbReference type="GO" id="GO:0003774">
    <property type="term" value="F:cytoskeletal motor activity"/>
    <property type="evidence" value="ECO:0007669"/>
    <property type="project" value="InterPro"/>
</dbReference>
<evidence type="ECO:0000256" key="12">
    <source>
        <dbReference type="SAM" id="MobiDB-lite"/>
    </source>
</evidence>
<name>A0A0W0U306_9GAMM</name>
<evidence type="ECO:0000313" key="14">
    <source>
        <dbReference type="EMBL" id="KTD02092.1"/>
    </source>
</evidence>
<dbReference type="InterPro" id="IPR036429">
    <property type="entry name" value="SpoA-like_sf"/>
</dbReference>
<dbReference type="GO" id="GO:0005886">
    <property type="term" value="C:plasma membrane"/>
    <property type="evidence" value="ECO:0007669"/>
    <property type="project" value="UniProtKB-SubCell"/>
</dbReference>
<dbReference type="EMBL" id="UGNY01000001">
    <property type="protein sequence ID" value="STX37901.1"/>
    <property type="molecule type" value="Genomic_DNA"/>
</dbReference>
<evidence type="ECO:0000256" key="2">
    <source>
        <dbReference type="ARBA" id="ARBA00021898"/>
    </source>
</evidence>
<dbReference type="GO" id="GO:0071978">
    <property type="term" value="P:bacterial-type flagellum-dependent swarming motility"/>
    <property type="evidence" value="ECO:0007669"/>
    <property type="project" value="TreeGrafter"/>
</dbReference>
<evidence type="ECO:0000256" key="1">
    <source>
        <dbReference type="ARBA" id="ARBA00011049"/>
    </source>
</evidence>
<dbReference type="GO" id="GO:0050918">
    <property type="term" value="P:positive chemotaxis"/>
    <property type="evidence" value="ECO:0007669"/>
    <property type="project" value="TreeGrafter"/>
</dbReference>
<evidence type="ECO:0000256" key="6">
    <source>
        <dbReference type="ARBA" id="ARBA00022779"/>
    </source>
</evidence>
<dbReference type="GO" id="GO:0009425">
    <property type="term" value="C:bacterial-type flagellum basal body"/>
    <property type="evidence" value="ECO:0007669"/>
    <property type="project" value="UniProtKB-SubCell"/>
</dbReference>
<dbReference type="SUPFAM" id="SSF101801">
    <property type="entry name" value="Surface presentation of antigens (SPOA)"/>
    <property type="match status" value="1"/>
</dbReference>
<evidence type="ECO:0000313" key="19">
    <source>
        <dbReference type="Proteomes" id="UP000254033"/>
    </source>
</evidence>
<evidence type="ECO:0000313" key="15">
    <source>
        <dbReference type="EMBL" id="SPX62269.1"/>
    </source>
</evidence>
<dbReference type="Proteomes" id="UP000054698">
    <property type="component" value="Unassembled WGS sequence"/>
</dbReference>
<comment type="function">
    <text evidence="9 11">FliM is one of three proteins (FliG, FliN, FliM) that forms the rotor-mounted switch complex (C ring), located at the base of the basal body. This complex interacts with the CheY and CheZ chemotaxis proteins, in addition to contacting components of the motor that determine the direction of flagellar rotation.</text>
</comment>
<dbReference type="Pfam" id="PF02154">
    <property type="entry name" value="FliM"/>
    <property type="match status" value="1"/>
</dbReference>
<keyword evidence="5 11" id="KW-0997">Cell inner membrane</keyword>
<dbReference type="NCBIfam" id="TIGR01397">
    <property type="entry name" value="fliM_switch"/>
    <property type="match status" value="1"/>
</dbReference>
<dbReference type="Gene3D" id="2.30.330.10">
    <property type="entry name" value="SpoA-like"/>
    <property type="match status" value="1"/>
</dbReference>
<evidence type="ECO:0000256" key="8">
    <source>
        <dbReference type="ARBA" id="ARBA00023143"/>
    </source>
</evidence>
<evidence type="ECO:0000256" key="7">
    <source>
        <dbReference type="ARBA" id="ARBA00023136"/>
    </source>
</evidence>
<evidence type="ECO:0000313" key="16">
    <source>
        <dbReference type="EMBL" id="STX37901.1"/>
    </source>
</evidence>
<dbReference type="PATRIC" id="fig|453.4.peg.911"/>
<dbReference type="InterPro" id="IPR001543">
    <property type="entry name" value="FliN-like_C"/>
</dbReference>
<dbReference type="PANTHER" id="PTHR30034:SF3">
    <property type="entry name" value="FLAGELLAR MOTOR SWITCH PROTEIN FLIM"/>
    <property type="match status" value="1"/>
</dbReference>
<sequence>MAEKDVLSQEEIDALLNSVDSEENSAAAAGANAAPAAIEDEEDEPTESLSRPTEHVQVLNFANQERIVRGELPVLDKIHDRAARFFTNDIYQLMAKDFDIKQEPLAIVKHREFMGGLPNPTLMTIRRFKPLRGKALILFDSTFVYDLVNYYFGGSSQFLAQKDRTDFTATELRVMEIIISKLVRNIQQAWAPIIKLDALKVGDETNPQLVHIGEPNELLLVSRFNLDFGKESGSFSFVIPYSMVEPIKQQLELGAARPDDEIDPNWMMSLREELMEVELTVSAAMAETHTSLGQVMSWQAGEFIPLEMKEIVTLDIENTPSFTATQGSANDKRAVKIIKKINY</sequence>
<feature type="domain" description="Flagellar motor switch protein FliN-like C-terminal" evidence="13">
    <location>
        <begin position="272"/>
        <end position="341"/>
    </location>
</feature>
<keyword evidence="4 11" id="KW-0145">Chemotaxis</keyword>
<accession>A0A0W0U306</accession>
<organism evidence="14 17">
    <name type="scientific">Legionella feeleii</name>
    <dbReference type="NCBI Taxonomy" id="453"/>
    <lineage>
        <taxon>Bacteria</taxon>
        <taxon>Pseudomonadati</taxon>
        <taxon>Pseudomonadota</taxon>
        <taxon>Gammaproteobacteria</taxon>
        <taxon>Legionellales</taxon>
        <taxon>Legionellaceae</taxon>
        <taxon>Legionella</taxon>
    </lineage>
</organism>
<comment type="subcellular location">
    <subcellularLocation>
        <location evidence="11">Cell inner membrane</location>
        <topology evidence="11">Peripheral membrane protein</topology>
    </subcellularLocation>
    <subcellularLocation>
        <location evidence="11">Bacterial flagellum basal body</location>
    </subcellularLocation>
</comment>
<dbReference type="EMBL" id="UASS01000037">
    <property type="protein sequence ID" value="SPX62269.1"/>
    <property type="molecule type" value="Genomic_DNA"/>
</dbReference>
<evidence type="ECO:0000313" key="18">
    <source>
        <dbReference type="Proteomes" id="UP000251942"/>
    </source>
</evidence>
<dbReference type="Pfam" id="PF01052">
    <property type="entry name" value="FliMN_C"/>
    <property type="match status" value="1"/>
</dbReference>
<gene>
    <name evidence="15" type="primary">fliM</name>
    <name evidence="14" type="ORF">Lfee_0843</name>
    <name evidence="16" type="ORF">NCTC11978_01079</name>
    <name evidence="15" type="ORF">NCTC12022_03027</name>
</gene>
<dbReference type="Proteomes" id="UP000251942">
    <property type="component" value="Unassembled WGS sequence"/>
</dbReference>
<keyword evidence="3 11" id="KW-1003">Cell membrane</keyword>
<keyword evidence="8 11" id="KW-0975">Bacterial flagellum</keyword>
<reference evidence="14 17" key="1">
    <citation type="submission" date="2015-11" db="EMBL/GenBank/DDBJ databases">
        <title>Genomic analysis of 38 Legionella species identifies large and diverse effector repertoires.</title>
        <authorList>
            <person name="Burstein D."/>
            <person name="Amaro F."/>
            <person name="Zusman T."/>
            <person name="Lifshitz Z."/>
            <person name="Cohen O."/>
            <person name="Gilbert J.A."/>
            <person name="Pupko T."/>
            <person name="Shuman H.A."/>
            <person name="Segal G."/>
        </authorList>
    </citation>
    <scope>NUCLEOTIDE SEQUENCE [LARGE SCALE GENOMIC DNA]</scope>
    <source>
        <strain evidence="14 17">WO-44C</strain>
    </source>
</reference>
<dbReference type="OrthoDB" id="9806941at2"/>
<dbReference type="PRINTS" id="PR00955">
    <property type="entry name" value="FLGMOTORFLIM"/>
</dbReference>
<comment type="similarity">
    <text evidence="1 11">Belongs to the FliM family.</text>
</comment>
<dbReference type="EMBL" id="LNYB01000025">
    <property type="protein sequence ID" value="KTD02092.1"/>
    <property type="molecule type" value="Genomic_DNA"/>
</dbReference>